<dbReference type="PANTHER" id="PTHR36832:SF2">
    <property type="entry name" value="INTEGRAL MEMBRANE PROTEIN"/>
    <property type="match status" value="1"/>
</dbReference>
<feature type="transmembrane region" description="Helical" evidence="1">
    <location>
        <begin position="59"/>
        <end position="78"/>
    </location>
</feature>
<accession>A0ABW2V2K7</accession>
<keyword evidence="3" id="KW-1185">Reference proteome</keyword>
<dbReference type="Pfam" id="PF06182">
    <property type="entry name" value="ABC2_membrane_6"/>
    <property type="match status" value="1"/>
</dbReference>
<keyword evidence="1" id="KW-0812">Transmembrane</keyword>
<feature type="transmembrane region" description="Helical" evidence="1">
    <location>
        <begin position="109"/>
        <end position="127"/>
    </location>
</feature>
<gene>
    <name evidence="2" type="ORF">ACFQWB_02735</name>
</gene>
<organism evidence="2 3">
    <name type="scientific">Paenibacillus thermoaerophilus</name>
    <dbReference type="NCBI Taxonomy" id="1215385"/>
    <lineage>
        <taxon>Bacteria</taxon>
        <taxon>Bacillati</taxon>
        <taxon>Bacillota</taxon>
        <taxon>Bacilli</taxon>
        <taxon>Bacillales</taxon>
        <taxon>Paenibacillaceae</taxon>
        <taxon>Paenibacillus</taxon>
    </lineage>
</organism>
<dbReference type="PANTHER" id="PTHR36832">
    <property type="entry name" value="SLR1174 PROTEIN-RELATED"/>
    <property type="match status" value="1"/>
</dbReference>
<feature type="transmembrane region" description="Helical" evidence="1">
    <location>
        <begin position="139"/>
        <end position="165"/>
    </location>
</feature>
<sequence>MASWVLARKMFESRLQYSASHAIRTAASVVFGLIYVSIWQGIGESNELGAYGREGMAHYVAFNQVILWLGFVNHGLGLEERVRTGQIALDLMRPLHLFRFAASREAGSILYNAAFTAWPLFVVYALALGLPVPGDPARWLWTVLALLGASYMSVCVGFIIGVTALWTVESRWLSLVHYSFNFILSGFLIPLEWMPGWLQAIAHGSPYPAFHSVPARIYLGQAGADELIVPAVWCALLTLAALGATRLVRHRVEVQGG</sequence>
<evidence type="ECO:0000313" key="2">
    <source>
        <dbReference type="EMBL" id="MFC7748862.1"/>
    </source>
</evidence>
<name>A0ABW2V2K7_9BACL</name>
<dbReference type="RefSeq" id="WP_138788792.1">
    <property type="nucleotide sequence ID" value="NZ_JBHTGQ010000004.1"/>
</dbReference>
<feature type="transmembrane region" description="Helical" evidence="1">
    <location>
        <begin position="21"/>
        <end position="39"/>
    </location>
</feature>
<dbReference type="EMBL" id="JBHTGQ010000004">
    <property type="protein sequence ID" value="MFC7748862.1"/>
    <property type="molecule type" value="Genomic_DNA"/>
</dbReference>
<evidence type="ECO:0000256" key="1">
    <source>
        <dbReference type="SAM" id="Phobius"/>
    </source>
</evidence>
<reference evidence="3" key="1">
    <citation type="journal article" date="2019" name="Int. J. Syst. Evol. Microbiol.">
        <title>The Global Catalogue of Microorganisms (GCM) 10K type strain sequencing project: providing services to taxonomists for standard genome sequencing and annotation.</title>
        <authorList>
            <consortium name="The Broad Institute Genomics Platform"/>
            <consortium name="The Broad Institute Genome Sequencing Center for Infectious Disease"/>
            <person name="Wu L."/>
            <person name="Ma J."/>
        </authorList>
    </citation>
    <scope>NUCLEOTIDE SEQUENCE [LARGE SCALE GENOMIC DNA]</scope>
    <source>
        <strain evidence="3">JCM 18657</strain>
    </source>
</reference>
<keyword evidence="1" id="KW-0472">Membrane</keyword>
<keyword evidence="1" id="KW-1133">Transmembrane helix</keyword>
<dbReference type="InterPro" id="IPR010390">
    <property type="entry name" value="ABC-2_transporter-like"/>
</dbReference>
<feature type="transmembrane region" description="Helical" evidence="1">
    <location>
        <begin position="172"/>
        <end position="191"/>
    </location>
</feature>
<evidence type="ECO:0000313" key="3">
    <source>
        <dbReference type="Proteomes" id="UP001596528"/>
    </source>
</evidence>
<dbReference type="Proteomes" id="UP001596528">
    <property type="component" value="Unassembled WGS sequence"/>
</dbReference>
<feature type="transmembrane region" description="Helical" evidence="1">
    <location>
        <begin position="227"/>
        <end position="248"/>
    </location>
</feature>
<protein>
    <submittedName>
        <fullName evidence="2">ABC transporter permease</fullName>
    </submittedName>
</protein>
<proteinExistence type="predicted"/>
<comment type="caution">
    <text evidence="2">The sequence shown here is derived from an EMBL/GenBank/DDBJ whole genome shotgun (WGS) entry which is preliminary data.</text>
</comment>